<feature type="domain" description="Polysaccharide pyruvyl transferase" evidence="1">
    <location>
        <begin position="736"/>
        <end position="884"/>
    </location>
</feature>
<reference evidence="3" key="1">
    <citation type="submission" date="2025-08" db="UniProtKB">
        <authorList>
            <consortium name="RefSeq"/>
        </authorList>
    </citation>
    <scope>IDENTIFICATION</scope>
    <source>
        <tissue evidence="3">Gonads</tissue>
    </source>
</reference>
<dbReference type="InterPro" id="IPR007345">
    <property type="entry name" value="Polysacch_pyruvyl_Trfase"/>
</dbReference>
<gene>
    <name evidence="3" type="primary">LOC106160029</name>
</gene>
<evidence type="ECO:0000313" key="2">
    <source>
        <dbReference type="Proteomes" id="UP000085678"/>
    </source>
</evidence>
<evidence type="ECO:0000259" key="1">
    <source>
        <dbReference type="Pfam" id="PF04230"/>
    </source>
</evidence>
<organism evidence="2 3">
    <name type="scientific">Lingula anatina</name>
    <name type="common">Brachiopod</name>
    <name type="synonym">Lingula unguis</name>
    <dbReference type="NCBI Taxonomy" id="7574"/>
    <lineage>
        <taxon>Eukaryota</taxon>
        <taxon>Metazoa</taxon>
        <taxon>Spiralia</taxon>
        <taxon>Lophotrochozoa</taxon>
        <taxon>Brachiopoda</taxon>
        <taxon>Linguliformea</taxon>
        <taxon>Lingulata</taxon>
        <taxon>Lingulida</taxon>
        <taxon>Linguloidea</taxon>
        <taxon>Lingulidae</taxon>
        <taxon>Lingula</taxon>
    </lineage>
</organism>
<dbReference type="OrthoDB" id="409543at2759"/>
<dbReference type="AlphaFoldDB" id="A0A1S3I139"/>
<proteinExistence type="predicted"/>
<evidence type="ECO:0000313" key="3">
    <source>
        <dbReference type="RefSeq" id="XP_013391975.1"/>
    </source>
</evidence>
<protein>
    <submittedName>
        <fullName evidence="3">Uncharacterized protein LOC106160029</fullName>
    </submittedName>
</protein>
<dbReference type="Pfam" id="PF04230">
    <property type="entry name" value="PS_pyruv_trans"/>
    <property type="match status" value="1"/>
</dbReference>
<dbReference type="KEGG" id="lak:106160029"/>
<sequence>MTNRKMTTEVCRRWKWTTALLLLFGVTSLVYTLMYQYAGGLLNVQAPHRAGEQVSVTIPLSLPIGNASLTPYSAKEKVSTSRNLGNKTAGVLTPIQTGEQVTVTPSVSPPVGNASLVPSSVKEKVNASRNLGNKTSNVPTPLQAGEQVTATSSVSPPIGNASLVPSSVKEKVNASRNLGNKTSNVPTPLQAGEQVTATSSVSPPIGNASLVPSSVKEKVNASRNLGNKTSNVPTPLQAGEQVTATSSVSPPIGNASLVPSSVKEKVNASRNLGNKTSNVPTPLQAGEQVTATSSVSPPIGNASLVPSSVKEKVNASRNLGNKTSNVLTPLQAGEQVTATSSVSPPIGNASLVPSSVKEKVNASRNLGNKMQLLNSTKGEITHFENQGSLFGFTRLLPTVMPTVNESVSPVSTFMKEDSLTTPHQHLLPNQNTSSDLLMVWSHYIAIPQPLMDKIDTFFKLNPERNVVFVCGSSKCRDQIDEKLREHARVLRLRLPALAKGTPLDNFVFESAILKLVMGRRFQVLVHEVSVLLALWTFGGLYIDMQSIMTSKVPDEYFKGEWVGNESIFSISRFERRSQVIKNAMGVIQSAYSGHNRSQIFKMDIDSILWSSEVLSQLKSRKIEVGLREAVSNFLRGDHYGVLTHDHRAKDISAGDEIQTLAALQFLPFVDRFVDRDTWNVTCIETPAQTDNVGIFANVTENSRNRKRDNETITIFLNARYNAADLIWPPNDNLNPLMLSMSFGPSSWKKLFTEPGKYYLKEHGPVGARDESTLRVLREKNISVYMSACLTLLLQNSNPTVKQENVLVVDVDQRALELIVPYDIRKTAITVTYNLSNSIKFDRLARYETAHRLMEQYSRAKLVLTSRIHLALPCVAMGIPVVFVETAALSEGGGNRSEGLTELFHTVTVDKMMQSYKGLANFNWNKPEMNPNRVLNMRFRATLLQEVRKFPALRETAITIGRIPLNTFSQSNLNESAVLTFFQVYTTAEVTPWNRRSLESIFFHHPNAKVRILSNALSQEKVSAFSEAGFHVQEVSALLPADDTS</sequence>
<dbReference type="GeneID" id="106160029"/>
<name>A0A1S3I139_LINAN</name>
<dbReference type="RefSeq" id="XP_013391975.1">
    <property type="nucleotide sequence ID" value="XM_013536521.2"/>
</dbReference>
<accession>A0A1S3I139</accession>
<dbReference type="Proteomes" id="UP000085678">
    <property type="component" value="Unplaced"/>
</dbReference>
<keyword evidence="2" id="KW-1185">Reference proteome</keyword>
<dbReference type="InParanoid" id="A0A1S3I139"/>